<dbReference type="AlphaFoldDB" id="A0A8B7XYS2"/>
<dbReference type="InterPro" id="IPR016187">
    <property type="entry name" value="CTDL_fold"/>
</dbReference>
<dbReference type="RefSeq" id="XP_022086053.1">
    <property type="nucleotide sequence ID" value="XM_022230361.1"/>
</dbReference>
<evidence type="ECO:0000256" key="1">
    <source>
        <dbReference type="SAM" id="SignalP"/>
    </source>
</evidence>
<keyword evidence="3" id="KW-1185">Reference proteome</keyword>
<accession>A0A8B7XYS2</accession>
<gene>
    <name evidence="4" type="primary">LOC110976788</name>
</gene>
<organism evidence="3 4">
    <name type="scientific">Acanthaster planci</name>
    <name type="common">Crown-of-thorns starfish</name>
    <dbReference type="NCBI Taxonomy" id="133434"/>
    <lineage>
        <taxon>Eukaryota</taxon>
        <taxon>Metazoa</taxon>
        <taxon>Echinodermata</taxon>
        <taxon>Eleutherozoa</taxon>
        <taxon>Asterozoa</taxon>
        <taxon>Asteroidea</taxon>
        <taxon>Valvatacea</taxon>
        <taxon>Valvatida</taxon>
        <taxon>Acanthasteridae</taxon>
        <taxon>Acanthaster</taxon>
    </lineage>
</organism>
<dbReference type="Proteomes" id="UP000694845">
    <property type="component" value="Unplaced"/>
</dbReference>
<dbReference type="SUPFAM" id="SSF56436">
    <property type="entry name" value="C-type lectin-like"/>
    <property type="match status" value="1"/>
</dbReference>
<dbReference type="InterPro" id="IPR016186">
    <property type="entry name" value="C-type_lectin-like/link_sf"/>
</dbReference>
<dbReference type="InterPro" id="IPR050111">
    <property type="entry name" value="C-type_lectin/snaclec_domain"/>
</dbReference>
<evidence type="ECO:0000313" key="4">
    <source>
        <dbReference type="RefSeq" id="XP_022086053.1"/>
    </source>
</evidence>
<dbReference type="InterPro" id="IPR001304">
    <property type="entry name" value="C-type_lectin-like"/>
</dbReference>
<dbReference type="SMART" id="SM00034">
    <property type="entry name" value="CLECT"/>
    <property type="match status" value="1"/>
</dbReference>
<reference evidence="4" key="1">
    <citation type="submission" date="2025-08" db="UniProtKB">
        <authorList>
            <consortium name="RefSeq"/>
        </authorList>
    </citation>
    <scope>IDENTIFICATION</scope>
</reference>
<dbReference type="GeneID" id="110976788"/>
<feature type="domain" description="C-type lectin" evidence="2">
    <location>
        <begin position="37"/>
        <end position="157"/>
    </location>
</feature>
<feature type="chain" id="PRO_5034794792" evidence="1">
    <location>
        <begin position="25"/>
        <end position="163"/>
    </location>
</feature>
<name>A0A8B7XYS2_ACAPL</name>
<keyword evidence="1" id="KW-0732">Signal</keyword>
<evidence type="ECO:0000259" key="2">
    <source>
        <dbReference type="PROSITE" id="PS50041"/>
    </source>
</evidence>
<protein>
    <submittedName>
        <fullName evidence="4">Snaclec convulxin subunit beta-like</fullName>
    </submittedName>
</protein>
<dbReference type="PANTHER" id="PTHR22803">
    <property type="entry name" value="MANNOSE, PHOSPHOLIPASE, LECTIN RECEPTOR RELATED"/>
    <property type="match status" value="1"/>
</dbReference>
<proteinExistence type="predicted"/>
<dbReference type="OMA" id="WIVEAFL"/>
<dbReference type="CDD" id="cd00037">
    <property type="entry name" value="CLECT"/>
    <property type="match status" value="1"/>
</dbReference>
<dbReference type="KEGG" id="aplc:110976788"/>
<dbReference type="Gene3D" id="3.10.100.10">
    <property type="entry name" value="Mannose-Binding Protein A, subunit A"/>
    <property type="match status" value="1"/>
</dbReference>
<feature type="signal peptide" evidence="1">
    <location>
        <begin position="1"/>
        <end position="24"/>
    </location>
</feature>
<evidence type="ECO:0000313" key="3">
    <source>
        <dbReference type="Proteomes" id="UP000694845"/>
    </source>
</evidence>
<dbReference type="OrthoDB" id="2142683at2759"/>
<sequence length="163" mass="18640">MSSSLRYLLLVALPILLSINGTRTFCGHPCPFQWISFGDHCYLLVLQRLTWADAETYCKQLPTQRYGTAHLVWINSLEEQQFVEATLHEAVSSFWLGLNDIEEKGAFVWTGTSGSPGFTQWRPGYSSSHNNYTVCATSYRARWYATNCRLCNHFVCKVDNIRS</sequence>
<dbReference type="PROSITE" id="PS50041">
    <property type="entry name" value="C_TYPE_LECTIN_2"/>
    <property type="match status" value="1"/>
</dbReference>
<dbReference type="Pfam" id="PF00059">
    <property type="entry name" value="Lectin_C"/>
    <property type="match status" value="1"/>
</dbReference>